<accession>A0A7J6LUB9</accession>
<proteinExistence type="predicted"/>
<sequence>MDAPIVRNGRQHHAKVRGCKYSNVAAERRYTDAFQSTVIGTLTVLQPINNGGGHSVGIARMGGQLLHVDSMSMLLHDRVQRSCVDPFGSNNLFICLGVQRQSSAGNLCGLHVLAHFTKLPLSDKSPAEVAATNFDESRMRDHVFDCLQSKQIDRFPRLPIEHLLLLQHAAVAPEHFPTSLEIE</sequence>
<protein>
    <submittedName>
        <fullName evidence="1">Uncharacterized protein</fullName>
    </submittedName>
</protein>
<reference evidence="1 2" key="1">
    <citation type="submission" date="2020-04" db="EMBL/GenBank/DDBJ databases">
        <title>Perkinsus chesapeaki whole genome sequence.</title>
        <authorList>
            <person name="Bogema D.R."/>
        </authorList>
    </citation>
    <scope>NUCLEOTIDE SEQUENCE [LARGE SCALE GENOMIC DNA]</scope>
    <source>
        <strain evidence="1">ATCC PRA-425</strain>
    </source>
</reference>
<dbReference type="OrthoDB" id="10426532at2759"/>
<gene>
    <name evidence="1" type="ORF">FOL47_006033</name>
</gene>
<dbReference type="Proteomes" id="UP000591131">
    <property type="component" value="Unassembled WGS sequence"/>
</dbReference>
<name>A0A7J6LUB9_PERCH</name>
<evidence type="ECO:0000313" key="1">
    <source>
        <dbReference type="EMBL" id="KAF4662857.1"/>
    </source>
</evidence>
<organism evidence="1 2">
    <name type="scientific">Perkinsus chesapeaki</name>
    <name type="common">Clam parasite</name>
    <name type="synonym">Perkinsus andrewsi</name>
    <dbReference type="NCBI Taxonomy" id="330153"/>
    <lineage>
        <taxon>Eukaryota</taxon>
        <taxon>Sar</taxon>
        <taxon>Alveolata</taxon>
        <taxon>Perkinsozoa</taxon>
        <taxon>Perkinsea</taxon>
        <taxon>Perkinsida</taxon>
        <taxon>Perkinsidae</taxon>
        <taxon>Perkinsus</taxon>
    </lineage>
</organism>
<comment type="caution">
    <text evidence="1">The sequence shown here is derived from an EMBL/GenBank/DDBJ whole genome shotgun (WGS) entry which is preliminary data.</text>
</comment>
<evidence type="ECO:0000313" key="2">
    <source>
        <dbReference type="Proteomes" id="UP000591131"/>
    </source>
</evidence>
<dbReference type="AlphaFoldDB" id="A0A7J6LUB9"/>
<dbReference type="EMBL" id="JAAPAO010000334">
    <property type="protein sequence ID" value="KAF4662857.1"/>
    <property type="molecule type" value="Genomic_DNA"/>
</dbReference>
<keyword evidence="2" id="KW-1185">Reference proteome</keyword>